<evidence type="ECO:0000256" key="1">
    <source>
        <dbReference type="ARBA" id="ARBA00022741"/>
    </source>
</evidence>
<comment type="caution">
    <text evidence="4">The sequence shown here is derived from an EMBL/GenBank/DDBJ whole genome shotgun (WGS) entry which is preliminary data.</text>
</comment>
<evidence type="ECO:0000313" key="4">
    <source>
        <dbReference type="EMBL" id="MFC0351717.1"/>
    </source>
</evidence>
<dbReference type="Pfam" id="PF00158">
    <property type="entry name" value="Sigma54_activat"/>
    <property type="match status" value="1"/>
</dbReference>
<organism evidence="4 5">
    <name type="scientific">Undibacterium danionis</name>
    <dbReference type="NCBI Taxonomy" id="1812100"/>
    <lineage>
        <taxon>Bacteria</taxon>
        <taxon>Pseudomonadati</taxon>
        <taxon>Pseudomonadota</taxon>
        <taxon>Betaproteobacteria</taxon>
        <taxon>Burkholderiales</taxon>
        <taxon>Oxalobacteraceae</taxon>
        <taxon>Undibacterium</taxon>
    </lineage>
</organism>
<dbReference type="SMART" id="SM00382">
    <property type="entry name" value="AAA"/>
    <property type="match status" value="1"/>
</dbReference>
<dbReference type="InterPro" id="IPR003593">
    <property type="entry name" value="AAA+_ATPase"/>
</dbReference>
<dbReference type="Pfam" id="PF25601">
    <property type="entry name" value="AAA_lid_14"/>
    <property type="match status" value="1"/>
</dbReference>
<dbReference type="Gene3D" id="3.40.50.300">
    <property type="entry name" value="P-loop containing nucleotide triphosphate hydrolases"/>
    <property type="match status" value="1"/>
</dbReference>
<name>A0ABV6IJ88_9BURK</name>
<dbReference type="CDD" id="cd00009">
    <property type="entry name" value="AAA"/>
    <property type="match status" value="1"/>
</dbReference>
<evidence type="ECO:0000259" key="3">
    <source>
        <dbReference type="PROSITE" id="PS50045"/>
    </source>
</evidence>
<accession>A0ABV6IJ88</accession>
<feature type="domain" description="Sigma-54 factor interaction" evidence="3">
    <location>
        <begin position="148"/>
        <end position="372"/>
    </location>
</feature>
<dbReference type="InterPro" id="IPR002078">
    <property type="entry name" value="Sigma_54_int"/>
</dbReference>
<dbReference type="Proteomes" id="UP001589844">
    <property type="component" value="Unassembled WGS sequence"/>
</dbReference>
<dbReference type="InterPro" id="IPR058031">
    <property type="entry name" value="AAA_lid_NorR"/>
</dbReference>
<reference evidence="4 5" key="1">
    <citation type="submission" date="2024-09" db="EMBL/GenBank/DDBJ databases">
        <authorList>
            <person name="Sun Q."/>
            <person name="Mori K."/>
        </authorList>
    </citation>
    <scope>NUCLEOTIDE SEQUENCE [LARGE SCALE GENOMIC DNA]</scope>
    <source>
        <strain evidence="4 5">CCM 8677</strain>
    </source>
</reference>
<sequence length="531" mass="58553">MSTVDYTITSPIALSTQNNRHLLALTIAWHPDLARIGDQYIGGTEAGVIELSRFIPSFQQINGDALPIGHGGISRDPVRIVRDGSDGITICPPNSRMVVEVNGKEIQDITYLSAEQIEAGAILCLGRAVFVCIHWMRCLPKYNPVDGFLGVGSSAIQTRDLIRLAATSDNTVLLLGETGTGKEVAAQGIHNLSKRNTHKMVSVNMAALNESLAAADLFGATRGAYTGAQTTRDGFFSEAQNSTLFLDEIGNTPSTVQPMLLRVLENGEYRPLGATRDARSSARLITATDQDLYDDSFNHALLRRLESFIIRIPPLRARREDIGLLIRHLLQNNSISSVDATQIPHSLINDMLNFDWPGNIRQMGNVFKRALLSIQMGEFPQLANIVERPKMAMATSVELRQPQTIAPTAPHASPTAAVSIVTPSKLNQATSDYAPTERKKLRDLTEQDVVDAMERHNWTIQYAADDLGISRPSMYKLIENNSQIRRIEQIPAQEIQNQFELANKHVELCASRLKTPSEALRRHLKGLGWIA</sequence>
<dbReference type="PANTHER" id="PTHR32071">
    <property type="entry name" value="TRANSCRIPTIONAL REGULATORY PROTEIN"/>
    <property type="match status" value="1"/>
</dbReference>
<keyword evidence="5" id="KW-1185">Reference proteome</keyword>
<gene>
    <name evidence="4" type="ORF">ACFFJH_17980</name>
</gene>
<keyword evidence="1" id="KW-0547">Nucleotide-binding</keyword>
<dbReference type="PROSITE" id="PS50045">
    <property type="entry name" value="SIGMA54_INTERACT_4"/>
    <property type="match status" value="1"/>
</dbReference>
<dbReference type="Gene3D" id="1.10.8.60">
    <property type="match status" value="1"/>
</dbReference>
<dbReference type="SUPFAM" id="SSF52540">
    <property type="entry name" value="P-loop containing nucleoside triphosphate hydrolases"/>
    <property type="match status" value="1"/>
</dbReference>
<protein>
    <submittedName>
        <fullName evidence="4">Sigma 54-interacting transcriptional regulator</fullName>
    </submittedName>
</protein>
<keyword evidence="2" id="KW-0067">ATP-binding</keyword>
<evidence type="ECO:0000256" key="2">
    <source>
        <dbReference type="ARBA" id="ARBA00022840"/>
    </source>
</evidence>
<dbReference type="InterPro" id="IPR027417">
    <property type="entry name" value="P-loop_NTPase"/>
</dbReference>
<proteinExistence type="predicted"/>
<evidence type="ECO:0000313" key="5">
    <source>
        <dbReference type="Proteomes" id="UP001589844"/>
    </source>
</evidence>
<dbReference type="EMBL" id="JBHLXJ010000018">
    <property type="protein sequence ID" value="MFC0351717.1"/>
    <property type="molecule type" value="Genomic_DNA"/>
</dbReference>
<dbReference type="RefSeq" id="WP_390214344.1">
    <property type="nucleotide sequence ID" value="NZ_JBHLXJ010000018.1"/>
</dbReference>